<keyword evidence="2" id="KW-0812">Transmembrane</keyword>
<feature type="region of interest" description="Disordered" evidence="1">
    <location>
        <begin position="106"/>
        <end position="157"/>
    </location>
</feature>
<feature type="compositionally biased region" description="Basic and acidic residues" evidence="1">
    <location>
        <begin position="106"/>
        <end position="120"/>
    </location>
</feature>
<accession>A0A3G5A0X3</accession>
<dbReference type="EMBL" id="MK072210">
    <property type="protein sequence ID" value="AYV80157.1"/>
    <property type="molecule type" value="Genomic_DNA"/>
</dbReference>
<keyword evidence="2" id="KW-0472">Membrane</keyword>
<sequence length="455" mass="51746">MDYNTPKNNSFLTTTNIILIIILVAIMIFFMIPEASINNFDIERSLEHAKSEIETKLTSKMEILMDSKTSNNIINELDKSKNELIRTLERDIDDLKSEVVLIQSKLQDKHQEQEQESEHKSKSKNMHHSAQHEIESKKIQTPKINVNVNQDSSSNGDSAEVIIFDPIANYDRLKLTDPLVDPRQRSSADEIPTPQVAAQLNFPTQGVLDIYHRVGLLIAINQNNNNNNNSSYNGNGNQNNNRQPSVHRGAIDNGSIPYNGVQIALNNTFPPTPFSSLTTSTASSKSEINPYVTKSKPVKPKRHHRKHKVKAMKEGFGGLFEGHAGSEFETFGNLDDSDNDNDNDNSYYDGEEYNNNSYDNFTEEFGNLRNNIVNTPGILGSDNNILELIGKKITTNWYKYFTSMSVGNKIIKIVVHNKNRRELYDGDVVFIPELNREYSVQLDEMDMIEYNPYYF</sequence>
<protein>
    <submittedName>
        <fullName evidence="3">Uncharacterized protein</fullName>
    </submittedName>
</protein>
<feature type="region of interest" description="Disordered" evidence="1">
    <location>
        <begin position="228"/>
        <end position="253"/>
    </location>
</feature>
<evidence type="ECO:0000313" key="4">
    <source>
        <dbReference type="EMBL" id="AYV80157.1"/>
    </source>
</evidence>
<evidence type="ECO:0000256" key="1">
    <source>
        <dbReference type="SAM" id="MobiDB-lite"/>
    </source>
</evidence>
<feature type="transmembrane region" description="Helical" evidence="2">
    <location>
        <begin position="12"/>
        <end position="32"/>
    </location>
</feature>
<reference evidence="3" key="1">
    <citation type="submission" date="2018-10" db="EMBL/GenBank/DDBJ databases">
        <title>Hidden diversity of soil giant viruses.</title>
        <authorList>
            <person name="Schulz F."/>
            <person name="Alteio L."/>
            <person name="Goudeau D."/>
            <person name="Ryan E.M."/>
            <person name="Malmstrom R.R."/>
            <person name="Blanchard J."/>
            <person name="Woyke T."/>
        </authorList>
    </citation>
    <scope>NUCLEOTIDE SEQUENCE</scope>
    <source>
        <strain evidence="3">GAV1</strain>
    </source>
</reference>
<feature type="region of interest" description="Disordered" evidence="1">
    <location>
        <begin position="330"/>
        <end position="353"/>
    </location>
</feature>
<proteinExistence type="predicted"/>
<evidence type="ECO:0000313" key="3">
    <source>
        <dbReference type="EMBL" id="AYV80144.1"/>
    </source>
</evidence>
<feature type="compositionally biased region" description="Basic residues" evidence="1">
    <location>
        <begin position="296"/>
        <end position="307"/>
    </location>
</feature>
<evidence type="ECO:0000256" key="2">
    <source>
        <dbReference type="SAM" id="Phobius"/>
    </source>
</evidence>
<feature type="region of interest" description="Disordered" evidence="1">
    <location>
        <begin position="276"/>
        <end position="307"/>
    </location>
</feature>
<gene>
    <name evidence="4" type="ORF">Gaeavirus12_15</name>
    <name evidence="3" type="ORF">Gaeavirus12_2</name>
</gene>
<feature type="compositionally biased region" description="Polar residues" evidence="1">
    <location>
        <begin position="142"/>
        <end position="157"/>
    </location>
</feature>
<name>A0A3G5A0X3_9VIRU</name>
<keyword evidence="2" id="KW-1133">Transmembrane helix</keyword>
<organism evidence="3">
    <name type="scientific">Gaeavirus sp</name>
    <dbReference type="NCBI Taxonomy" id="2487767"/>
    <lineage>
        <taxon>Viruses</taxon>
        <taxon>Varidnaviria</taxon>
        <taxon>Bamfordvirae</taxon>
        <taxon>Nucleocytoviricota</taxon>
        <taxon>Megaviricetes</taxon>
        <taxon>Imitervirales</taxon>
        <taxon>Mimiviridae</taxon>
        <taxon>Klosneuvirinae</taxon>
    </lineage>
</organism>
<feature type="compositionally biased region" description="Low complexity" evidence="1">
    <location>
        <begin position="228"/>
        <end position="241"/>
    </location>
</feature>
<dbReference type="EMBL" id="MK072210">
    <property type="protein sequence ID" value="AYV80144.1"/>
    <property type="molecule type" value="Genomic_DNA"/>
</dbReference>
<feature type="compositionally biased region" description="Low complexity" evidence="1">
    <location>
        <begin position="344"/>
        <end position="353"/>
    </location>
</feature>